<dbReference type="EMBL" id="JAJA02000001">
    <property type="protein sequence ID" value="KWS06370.1"/>
    <property type="molecule type" value="Genomic_DNA"/>
</dbReference>
<evidence type="ECO:0000313" key="6">
    <source>
        <dbReference type="Proteomes" id="UP000023435"/>
    </source>
</evidence>
<evidence type="ECO:0000256" key="1">
    <source>
        <dbReference type="ARBA" id="ARBA00005495"/>
    </source>
</evidence>
<keyword evidence="2" id="KW-0479">Metal-binding</keyword>
<keyword evidence="6" id="KW-1185">Reference proteome</keyword>
<comment type="similarity">
    <text evidence="1">Belongs to the Gfa family.</text>
</comment>
<dbReference type="GO" id="GO:0046872">
    <property type="term" value="F:metal ion binding"/>
    <property type="evidence" value="ECO:0007669"/>
    <property type="project" value="UniProtKB-KW"/>
</dbReference>
<sequence length="130" mass="14667">MHKQSGSCHCGRVTFELQADIREAMECNCSICHREGAIWFGADDASLRILSGESDLSLYQFGTMAAKHYFCGVCGVSTFSRPRIAPNWWVVNLRCIDGIDLSELKIYPFDGRNWESAALQYAQSRKHKAK</sequence>
<gene>
    <name evidence="5" type="ORF">AZ78_3926</name>
</gene>
<dbReference type="Gene3D" id="2.170.150.70">
    <property type="match status" value="1"/>
</dbReference>
<dbReference type="InterPro" id="IPR052355">
    <property type="entry name" value="CENP-V-like"/>
</dbReference>
<dbReference type="PANTHER" id="PTHR28620:SF1">
    <property type="entry name" value="CENP-V_GFA DOMAIN-CONTAINING PROTEIN"/>
    <property type="match status" value="1"/>
</dbReference>
<feature type="domain" description="CENP-V/GFA" evidence="4">
    <location>
        <begin position="4"/>
        <end position="115"/>
    </location>
</feature>
<reference evidence="5 6" key="1">
    <citation type="journal article" date="2014" name="Genome Announc.">
        <title>Draft Genome Sequence of Lysobacter capsici AZ78, a Bacterium Antagonistic to Plant-Pathogenic Oomycetes.</title>
        <authorList>
            <person name="Puopolo G."/>
            <person name="Sonego P."/>
            <person name="Engelen K."/>
            <person name="Pertot I."/>
        </authorList>
    </citation>
    <scope>NUCLEOTIDE SEQUENCE [LARGE SCALE GENOMIC DNA]</scope>
    <source>
        <strain evidence="5 6">AZ78</strain>
    </source>
</reference>
<dbReference type="PANTHER" id="PTHR28620">
    <property type="entry name" value="CENTROMERE PROTEIN V"/>
    <property type="match status" value="1"/>
</dbReference>
<dbReference type="AlphaFoldDB" id="A0A108UC48"/>
<evidence type="ECO:0000256" key="2">
    <source>
        <dbReference type="ARBA" id="ARBA00022723"/>
    </source>
</evidence>
<comment type="caution">
    <text evidence="5">The sequence shown here is derived from an EMBL/GenBank/DDBJ whole genome shotgun (WGS) entry which is preliminary data.</text>
</comment>
<organism evidence="5 6">
    <name type="scientific">Lysobacter capsici AZ78</name>
    <dbReference type="NCBI Taxonomy" id="1444315"/>
    <lineage>
        <taxon>Bacteria</taxon>
        <taxon>Pseudomonadati</taxon>
        <taxon>Pseudomonadota</taxon>
        <taxon>Gammaproteobacteria</taxon>
        <taxon>Lysobacterales</taxon>
        <taxon>Lysobacteraceae</taxon>
        <taxon>Lysobacter</taxon>
    </lineage>
</organism>
<protein>
    <submittedName>
        <fullName evidence="5">Gfa-like protein</fullName>
    </submittedName>
</protein>
<dbReference type="SUPFAM" id="SSF51316">
    <property type="entry name" value="Mss4-like"/>
    <property type="match status" value="1"/>
</dbReference>
<evidence type="ECO:0000259" key="4">
    <source>
        <dbReference type="PROSITE" id="PS51891"/>
    </source>
</evidence>
<dbReference type="OrthoDB" id="9805575at2"/>
<dbReference type="InterPro" id="IPR006913">
    <property type="entry name" value="CENP-V/GFA"/>
</dbReference>
<dbReference type="PROSITE" id="PS51891">
    <property type="entry name" value="CENP_V_GFA"/>
    <property type="match status" value="1"/>
</dbReference>
<dbReference type="Proteomes" id="UP000023435">
    <property type="component" value="Unassembled WGS sequence"/>
</dbReference>
<name>A0A108UC48_9GAMM</name>
<evidence type="ECO:0000256" key="3">
    <source>
        <dbReference type="ARBA" id="ARBA00022833"/>
    </source>
</evidence>
<accession>A0A108UC48</accession>
<evidence type="ECO:0000313" key="5">
    <source>
        <dbReference type="EMBL" id="KWS06370.1"/>
    </source>
</evidence>
<proteinExistence type="inferred from homology"/>
<dbReference type="RefSeq" id="WP_036106379.1">
    <property type="nucleotide sequence ID" value="NZ_JAJA02000001.1"/>
</dbReference>
<dbReference type="InterPro" id="IPR011057">
    <property type="entry name" value="Mss4-like_sf"/>
</dbReference>
<dbReference type="Pfam" id="PF04828">
    <property type="entry name" value="GFA"/>
    <property type="match status" value="1"/>
</dbReference>
<keyword evidence="3" id="KW-0862">Zinc</keyword>
<dbReference type="GO" id="GO:0016846">
    <property type="term" value="F:carbon-sulfur lyase activity"/>
    <property type="evidence" value="ECO:0007669"/>
    <property type="project" value="InterPro"/>
</dbReference>